<dbReference type="GO" id="GO:0005524">
    <property type="term" value="F:ATP binding"/>
    <property type="evidence" value="ECO:0007669"/>
    <property type="project" value="UniProtKB-KW"/>
</dbReference>
<sequence>MFKIFKRLTAKELSMIVLAVIFVCLNVYLNLKIPDYMSDIITLLSTKGTKASDIFAWNMDAPGMRMLLMSFAGFMASVVVSFLAARTASSFTTRLRDDIFHQVLDFSDAEIKKFSIPSLLTRTTNDITQLQMALTMGLQVITQGPIMAIWAITKIADKNGNWLLTLLVAVAVIAILMLFLLIMVMPKQRLIQTLTDKLNSVTRESLTGIRVVRAYNAESYQEDKFEKANTDLTQNNLFIGRSFALLTPVMTAVSSGLTLAIYWIGAHLIEDVKIPTDPTKIAGAMEDKVHLFSDMVVYSSYAMQVVMGFMMMMVVFFLLPRAVVAAGRINEVLDTQSSVSYPEYSSEKPKEVGTVEFEDVSFRYSETSEPVLEHISFKAKKGDTVALIGSTGSGKSTLVNLIPRFYDATQGTIKVDGVDVRYYDHETLHNIVGYIPQKAVLFSGDITSNTTMGTSNNSPLDDAKIWEALELAQGKDFVENKEGQLKAEVAQAGSNFSGGQKQRLAIARALARKPEILIFDDSFSALDYKTDRKLRQELAEKTQDMTKLIVAQRISTIMDADQILVLDKGKVVGQGTHEELLANNEVYQEIAYSQLSKEELEDGK</sequence>
<accession>A0A0E2Q5L7</accession>
<keyword evidence="2" id="KW-0813">Transport</keyword>
<keyword evidence="3" id="KW-1003">Cell membrane</keyword>
<dbReference type="PROSITE" id="PS50893">
    <property type="entry name" value="ABC_TRANSPORTER_2"/>
    <property type="match status" value="1"/>
</dbReference>
<dbReference type="PROSITE" id="PS50929">
    <property type="entry name" value="ABC_TM1F"/>
    <property type="match status" value="1"/>
</dbReference>
<feature type="transmembrane region" description="Helical" evidence="9">
    <location>
        <begin position="66"/>
        <end position="85"/>
    </location>
</feature>
<evidence type="ECO:0000256" key="9">
    <source>
        <dbReference type="SAM" id="Phobius"/>
    </source>
</evidence>
<evidence type="ECO:0000256" key="1">
    <source>
        <dbReference type="ARBA" id="ARBA00004651"/>
    </source>
</evidence>
<evidence type="ECO:0000256" key="7">
    <source>
        <dbReference type="ARBA" id="ARBA00022989"/>
    </source>
</evidence>
<evidence type="ECO:0000313" key="12">
    <source>
        <dbReference type="EMBL" id="ETW91334.1"/>
    </source>
</evidence>
<evidence type="ECO:0000256" key="2">
    <source>
        <dbReference type="ARBA" id="ARBA00022448"/>
    </source>
</evidence>
<organism evidence="12 13">
    <name type="scientific">Streptococcus thermophilus M17PTZA496</name>
    <dbReference type="NCBI Taxonomy" id="1433289"/>
    <lineage>
        <taxon>Bacteria</taxon>
        <taxon>Bacillati</taxon>
        <taxon>Bacillota</taxon>
        <taxon>Bacilli</taxon>
        <taxon>Lactobacillales</taxon>
        <taxon>Streptococcaceae</taxon>
        <taxon>Streptococcus</taxon>
    </lineage>
</organism>
<keyword evidence="7 9" id="KW-1133">Transmembrane helix</keyword>
<dbReference type="SUPFAM" id="SSF52540">
    <property type="entry name" value="P-loop containing nucleoside triphosphate hydrolases"/>
    <property type="match status" value="1"/>
</dbReference>
<feature type="transmembrane region" description="Helical" evidence="9">
    <location>
        <begin position="12"/>
        <end position="29"/>
    </location>
</feature>
<dbReference type="InterPro" id="IPR017871">
    <property type="entry name" value="ABC_transporter-like_CS"/>
</dbReference>
<gene>
    <name evidence="12" type="ORF">X841_02460</name>
</gene>
<keyword evidence="4 9" id="KW-0812">Transmembrane</keyword>
<dbReference type="PANTHER" id="PTHR43394">
    <property type="entry name" value="ATP-DEPENDENT PERMEASE MDL1, MITOCHONDRIAL"/>
    <property type="match status" value="1"/>
</dbReference>
<dbReference type="Gene3D" id="1.20.1560.10">
    <property type="entry name" value="ABC transporter type 1, transmembrane domain"/>
    <property type="match status" value="1"/>
</dbReference>
<comment type="caution">
    <text evidence="12">The sequence shown here is derived from an EMBL/GenBank/DDBJ whole genome shotgun (WGS) entry which is preliminary data.</text>
</comment>
<comment type="subcellular location">
    <subcellularLocation>
        <location evidence="1">Cell membrane</location>
        <topology evidence="1">Multi-pass membrane protein</topology>
    </subcellularLocation>
</comment>
<dbReference type="PATRIC" id="fig|1433289.7.peg.480"/>
<dbReference type="InterPro" id="IPR039421">
    <property type="entry name" value="Type_1_exporter"/>
</dbReference>
<feature type="domain" description="ABC transmembrane type-1" evidence="11">
    <location>
        <begin position="17"/>
        <end position="321"/>
    </location>
</feature>
<dbReference type="SMART" id="SM00382">
    <property type="entry name" value="AAA"/>
    <property type="match status" value="1"/>
</dbReference>
<evidence type="ECO:0000256" key="3">
    <source>
        <dbReference type="ARBA" id="ARBA00022475"/>
    </source>
</evidence>
<keyword evidence="8 9" id="KW-0472">Membrane</keyword>
<protein>
    <submittedName>
        <fullName evidence="12">ABC transporter</fullName>
    </submittedName>
</protein>
<feature type="transmembrane region" description="Helical" evidence="9">
    <location>
        <begin position="301"/>
        <end position="319"/>
    </location>
</feature>
<dbReference type="InterPro" id="IPR003439">
    <property type="entry name" value="ABC_transporter-like_ATP-bd"/>
</dbReference>
<dbReference type="InterPro" id="IPR036640">
    <property type="entry name" value="ABC1_TM_sf"/>
</dbReference>
<dbReference type="GO" id="GO:0016887">
    <property type="term" value="F:ATP hydrolysis activity"/>
    <property type="evidence" value="ECO:0007669"/>
    <property type="project" value="InterPro"/>
</dbReference>
<evidence type="ECO:0000313" key="13">
    <source>
        <dbReference type="Proteomes" id="UP000024559"/>
    </source>
</evidence>
<dbReference type="FunFam" id="3.40.50.300:FF:000854">
    <property type="entry name" value="Multidrug ABC transporter ATP-binding protein"/>
    <property type="match status" value="1"/>
</dbReference>
<evidence type="ECO:0000256" key="4">
    <source>
        <dbReference type="ARBA" id="ARBA00022692"/>
    </source>
</evidence>
<keyword evidence="6" id="KW-0067">ATP-binding</keyword>
<keyword evidence="5" id="KW-0547">Nucleotide-binding</keyword>
<feature type="transmembrane region" description="Helical" evidence="9">
    <location>
        <begin position="164"/>
        <end position="184"/>
    </location>
</feature>
<dbReference type="PANTHER" id="PTHR43394:SF1">
    <property type="entry name" value="ATP-BINDING CASSETTE SUB-FAMILY B MEMBER 10, MITOCHONDRIAL"/>
    <property type="match status" value="1"/>
</dbReference>
<reference evidence="13" key="1">
    <citation type="submission" date="2013-12" db="EMBL/GenBank/DDBJ databases">
        <title>Genome sequences of Streptococcus thermophilus strains MTH17CL396 and M17PTZA496 isolated from Fontina cheese in Valle d'Aosta region (Italy).</title>
        <authorList>
            <person name="Treu L."/>
            <person name="Giacomini A."/>
            <person name="Corich V."/>
            <person name="Vendramin V."/>
            <person name="Bovo B."/>
        </authorList>
    </citation>
    <scope>NUCLEOTIDE SEQUENCE [LARGE SCALE GENOMIC DNA]</scope>
    <source>
        <strain evidence="13">M17PTZA496</strain>
    </source>
</reference>
<dbReference type="CDD" id="cd18548">
    <property type="entry name" value="ABC_6TM_Tm287_like"/>
    <property type="match status" value="1"/>
</dbReference>
<dbReference type="GO" id="GO:0015421">
    <property type="term" value="F:ABC-type oligopeptide transporter activity"/>
    <property type="evidence" value="ECO:0007669"/>
    <property type="project" value="TreeGrafter"/>
</dbReference>
<dbReference type="InterPro" id="IPR011527">
    <property type="entry name" value="ABC1_TM_dom"/>
</dbReference>
<dbReference type="Pfam" id="PF00664">
    <property type="entry name" value="ABC_membrane"/>
    <property type="match status" value="1"/>
</dbReference>
<dbReference type="InterPro" id="IPR027417">
    <property type="entry name" value="P-loop_NTPase"/>
</dbReference>
<dbReference type="AlphaFoldDB" id="A0A0E2Q5L7"/>
<name>A0A0E2Q5L7_STRTR</name>
<dbReference type="PROSITE" id="PS00211">
    <property type="entry name" value="ABC_TRANSPORTER_1"/>
    <property type="match status" value="1"/>
</dbReference>
<evidence type="ECO:0000256" key="8">
    <source>
        <dbReference type="ARBA" id="ARBA00023136"/>
    </source>
</evidence>
<feature type="transmembrane region" description="Helical" evidence="9">
    <location>
        <begin position="243"/>
        <end position="265"/>
    </location>
</feature>
<evidence type="ECO:0000259" key="11">
    <source>
        <dbReference type="PROSITE" id="PS50929"/>
    </source>
</evidence>
<dbReference type="GO" id="GO:0090374">
    <property type="term" value="P:oligopeptide export from mitochondrion"/>
    <property type="evidence" value="ECO:0007669"/>
    <property type="project" value="TreeGrafter"/>
</dbReference>
<dbReference type="EMBL" id="AZJT01000017">
    <property type="protein sequence ID" value="ETW91334.1"/>
    <property type="molecule type" value="Genomic_DNA"/>
</dbReference>
<dbReference type="Pfam" id="PF00005">
    <property type="entry name" value="ABC_tran"/>
    <property type="match status" value="1"/>
</dbReference>
<dbReference type="GO" id="GO:0005886">
    <property type="term" value="C:plasma membrane"/>
    <property type="evidence" value="ECO:0007669"/>
    <property type="project" value="UniProtKB-SubCell"/>
</dbReference>
<evidence type="ECO:0000256" key="5">
    <source>
        <dbReference type="ARBA" id="ARBA00022741"/>
    </source>
</evidence>
<dbReference type="SUPFAM" id="SSF90123">
    <property type="entry name" value="ABC transporter transmembrane region"/>
    <property type="match status" value="1"/>
</dbReference>
<evidence type="ECO:0000259" key="10">
    <source>
        <dbReference type="PROSITE" id="PS50893"/>
    </source>
</evidence>
<dbReference type="Gene3D" id="3.40.50.300">
    <property type="entry name" value="P-loop containing nucleotide triphosphate hydrolases"/>
    <property type="match status" value="1"/>
</dbReference>
<proteinExistence type="predicted"/>
<feature type="transmembrane region" description="Helical" evidence="9">
    <location>
        <begin position="132"/>
        <end position="152"/>
    </location>
</feature>
<dbReference type="HOGENOM" id="CLU_000604_84_3_9"/>
<evidence type="ECO:0000256" key="6">
    <source>
        <dbReference type="ARBA" id="ARBA00022840"/>
    </source>
</evidence>
<dbReference type="Proteomes" id="UP000024559">
    <property type="component" value="Chromosome"/>
</dbReference>
<feature type="domain" description="ABC transporter" evidence="10">
    <location>
        <begin position="355"/>
        <end position="593"/>
    </location>
</feature>
<dbReference type="InterPro" id="IPR003593">
    <property type="entry name" value="AAA+_ATPase"/>
</dbReference>
<dbReference type="RefSeq" id="WP_084828533.1">
    <property type="nucleotide sequence ID" value="NZ_CM002372.1"/>
</dbReference>